<feature type="repeat" description="TPR" evidence="4">
    <location>
        <begin position="109"/>
        <end position="142"/>
    </location>
</feature>
<evidence type="ECO:0000256" key="2">
    <source>
        <dbReference type="ARBA" id="ARBA00023125"/>
    </source>
</evidence>
<dbReference type="InterPro" id="IPR011990">
    <property type="entry name" value="TPR-like_helical_dom_sf"/>
</dbReference>
<keyword evidence="6" id="KW-1133">Transmembrane helix</keyword>
<evidence type="ECO:0000256" key="1">
    <source>
        <dbReference type="ARBA" id="ARBA00023015"/>
    </source>
</evidence>
<dbReference type="SUPFAM" id="SSF46689">
    <property type="entry name" value="Homeodomain-like"/>
    <property type="match status" value="1"/>
</dbReference>
<reference evidence="8 9" key="1">
    <citation type="journal article" date="2017" name="Int. J. Syst. Evol. Microbiol.">
        <title>Maripseudobacter aurantiacus gen. nov., sp. nov., a novel member of the family Flavobacteriaceae isolated from a sedimentation basin.</title>
        <authorList>
            <person name="Chen C."/>
            <person name="Su Y."/>
            <person name="Tao T."/>
            <person name="Fu G."/>
            <person name="Zhang C."/>
            <person name="Sun C."/>
            <person name="Zhang X."/>
            <person name="Wu M."/>
        </authorList>
    </citation>
    <scope>NUCLEOTIDE SEQUENCE [LARGE SCALE GENOMIC DNA]</scope>
    <source>
        <strain evidence="9">CDA4</strain>
    </source>
</reference>
<dbReference type="Pfam" id="PF12833">
    <property type="entry name" value="HTH_18"/>
    <property type="match status" value="1"/>
</dbReference>
<dbReference type="OrthoDB" id="5295174at2"/>
<sequence>MDSLETKKYIDLFISQSINENNSDDLFDGYHALASYYYQHNDTLKLIESTDKLFAVAKTNNLKIPLLKAYHLKNNYLKMKFGMEDPRIFKNIYEALEISKEIKSTVWESKYYDDIAGFYKLTGDFNQALEYYKKNLSILKEIANSEDYKEFKIWGGSLEKTCLELSEIHIDLKEIDSARAYNQMAKKILDSTDSDNFGVLKYRNIINNLEINFLENDIISARKNLRKAIEFIPKSFNEPFQKYSKLYYSGLVSYHEGDFKKAVEKFESIDTTRININQRAGFYYGDLYKFLYKSHLNEGNLKKSDFYFEKHLEALNRQMNVNNSVNSNFRITEIAQYDEEVEKLLNQKSRQRFYLIMMFVGSFFTISIVIYYYKKKQKANKEKLKILVDRVNDKNTKTKTTSLKINSDEISRIIERLNEFENKEYFLNIDCTASNTAKKLKTNTTYLSKIINVHYGKSFSDYINDLRIDYVINKFQNDIKFRKYSIQGIANEIGFKSKESFNSAFKKRMGVLPSALIKELQKEPN</sequence>
<feature type="transmembrane region" description="Helical" evidence="6">
    <location>
        <begin position="353"/>
        <end position="373"/>
    </location>
</feature>
<dbReference type="SUPFAM" id="SSF48452">
    <property type="entry name" value="TPR-like"/>
    <property type="match status" value="1"/>
</dbReference>
<dbReference type="PANTHER" id="PTHR43280:SF34">
    <property type="entry name" value="ARAC-FAMILY TRANSCRIPTIONAL REGULATOR"/>
    <property type="match status" value="1"/>
</dbReference>
<keyword evidence="6" id="KW-0812">Transmembrane</keyword>
<dbReference type="AlphaFoldDB" id="A0A5R8M6V2"/>
<gene>
    <name evidence="8" type="ORF">FEK29_07785</name>
</gene>
<dbReference type="InterPro" id="IPR019734">
    <property type="entry name" value="TPR_rpt"/>
</dbReference>
<name>A0A5R8M6V2_9FLAO</name>
<dbReference type="InterPro" id="IPR018060">
    <property type="entry name" value="HTH_AraC"/>
</dbReference>
<dbReference type="PROSITE" id="PS01124">
    <property type="entry name" value="HTH_ARAC_FAMILY_2"/>
    <property type="match status" value="1"/>
</dbReference>
<evidence type="ECO:0000313" key="9">
    <source>
        <dbReference type="Proteomes" id="UP000308382"/>
    </source>
</evidence>
<evidence type="ECO:0000256" key="6">
    <source>
        <dbReference type="SAM" id="Phobius"/>
    </source>
</evidence>
<keyword evidence="3" id="KW-0804">Transcription</keyword>
<dbReference type="EMBL" id="VBUK01000003">
    <property type="protein sequence ID" value="TLF45276.1"/>
    <property type="molecule type" value="Genomic_DNA"/>
</dbReference>
<keyword evidence="2" id="KW-0238">DNA-binding</keyword>
<accession>A0A5R8M6V2</accession>
<feature type="coiled-coil region" evidence="5">
    <location>
        <begin position="374"/>
        <end position="423"/>
    </location>
</feature>
<evidence type="ECO:0000259" key="7">
    <source>
        <dbReference type="PROSITE" id="PS01124"/>
    </source>
</evidence>
<evidence type="ECO:0000256" key="3">
    <source>
        <dbReference type="ARBA" id="ARBA00023163"/>
    </source>
</evidence>
<protein>
    <submittedName>
        <fullName evidence="8">Helix-turn-helix domain-containing protein</fullName>
    </submittedName>
</protein>
<dbReference type="Gene3D" id="1.10.10.60">
    <property type="entry name" value="Homeodomain-like"/>
    <property type="match status" value="2"/>
</dbReference>
<feature type="domain" description="HTH araC/xylS-type" evidence="7">
    <location>
        <begin position="411"/>
        <end position="519"/>
    </location>
</feature>
<dbReference type="SMART" id="SM00342">
    <property type="entry name" value="HTH_ARAC"/>
    <property type="match status" value="1"/>
</dbReference>
<evidence type="ECO:0000256" key="5">
    <source>
        <dbReference type="SAM" id="Coils"/>
    </source>
</evidence>
<evidence type="ECO:0000313" key="8">
    <source>
        <dbReference type="EMBL" id="TLF45276.1"/>
    </source>
</evidence>
<evidence type="ECO:0000256" key="4">
    <source>
        <dbReference type="PROSITE-ProRule" id="PRU00339"/>
    </source>
</evidence>
<dbReference type="Gene3D" id="1.25.40.10">
    <property type="entry name" value="Tetratricopeptide repeat domain"/>
    <property type="match status" value="1"/>
</dbReference>
<comment type="caution">
    <text evidence="8">The sequence shown here is derived from an EMBL/GenBank/DDBJ whole genome shotgun (WGS) entry which is preliminary data.</text>
</comment>
<dbReference type="GO" id="GO:0003700">
    <property type="term" value="F:DNA-binding transcription factor activity"/>
    <property type="evidence" value="ECO:0007669"/>
    <property type="project" value="InterPro"/>
</dbReference>
<keyword evidence="5" id="KW-0175">Coiled coil</keyword>
<keyword evidence="4" id="KW-0802">TPR repeat</keyword>
<keyword evidence="9" id="KW-1185">Reference proteome</keyword>
<dbReference type="PANTHER" id="PTHR43280">
    <property type="entry name" value="ARAC-FAMILY TRANSCRIPTIONAL REGULATOR"/>
    <property type="match status" value="1"/>
</dbReference>
<organism evidence="8 9">
    <name type="scientific">Maribacter aurantiacus</name>
    <dbReference type="NCBI Taxonomy" id="1882343"/>
    <lineage>
        <taxon>Bacteria</taxon>
        <taxon>Pseudomonadati</taxon>
        <taxon>Bacteroidota</taxon>
        <taxon>Flavobacteriia</taxon>
        <taxon>Flavobacteriales</taxon>
        <taxon>Flavobacteriaceae</taxon>
        <taxon>Maribacter</taxon>
    </lineage>
</organism>
<keyword evidence="1" id="KW-0805">Transcription regulation</keyword>
<dbReference type="InterPro" id="IPR009057">
    <property type="entry name" value="Homeodomain-like_sf"/>
</dbReference>
<dbReference type="PROSITE" id="PS50005">
    <property type="entry name" value="TPR"/>
    <property type="match status" value="1"/>
</dbReference>
<dbReference type="Proteomes" id="UP000308382">
    <property type="component" value="Unassembled WGS sequence"/>
</dbReference>
<keyword evidence="6" id="KW-0472">Membrane</keyword>
<dbReference type="RefSeq" id="WP_138257861.1">
    <property type="nucleotide sequence ID" value="NZ_VBUK01000003.1"/>
</dbReference>
<proteinExistence type="predicted"/>
<dbReference type="GO" id="GO:0043565">
    <property type="term" value="F:sequence-specific DNA binding"/>
    <property type="evidence" value="ECO:0007669"/>
    <property type="project" value="InterPro"/>
</dbReference>